<proteinExistence type="predicted"/>
<dbReference type="AlphaFoldDB" id="A0A914DDY5"/>
<organism evidence="2 3">
    <name type="scientific">Acrobeloides nanus</name>
    <dbReference type="NCBI Taxonomy" id="290746"/>
    <lineage>
        <taxon>Eukaryota</taxon>
        <taxon>Metazoa</taxon>
        <taxon>Ecdysozoa</taxon>
        <taxon>Nematoda</taxon>
        <taxon>Chromadorea</taxon>
        <taxon>Rhabditida</taxon>
        <taxon>Tylenchina</taxon>
        <taxon>Cephalobomorpha</taxon>
        <taxon>Cephaloboidea</taxon>
        <taxon>Cephalobidae</taxon>
        <taxon>Acrobeloides</taxon>
    </lineage>
</organism>
<evidence type="ECO:0000313" key="3">
    <source>
        <dbReference type="WBParaSite" id="ACRNAN_scaffold24537.g19399.t1"/>
    </source>
</evidence>
<keyword evidence="2" id="KW-1185">Reference proteome</keyword>
<feature type="region of interest" description="Disordered" evidence="1">
    <location>
        <begin position="186"/>
        <end position="214"/>
    </location>
</feature>
<reference evidence="3" key="1">
    <citation type="submission" date="2022-11" db="UniProtKB">
        <authorList>
            <consortium name="WormBaseParasite"/>
        </authorList>
    </citation>
    <scope>IDENTIFICATION</scope>
</reference>
<dbReference type="Proteomes" id="UP000887540">
    <property type="component" value="Unplaced"/>
</dbReference>
<sequence>MNGIPRKYNESILEFSQRVEKLVRASVSSSVPESHIVDECKGYFLKFLNEPEISRMLTMARSELDFHTMVVKAISLKETAGENHFRSRENSSASRPIFRPHFIGSRFQNGRDNPVNSHAAIQYDDVVDPVNPNALHTTNFVRPPFRNGNANFQSNGYGNGFRANFNANNRNPNGFRGRNFAGQYAKRDQQNRDNNRNAHTNGLMIKKIEDSTERTPNTQINEAAQNDLLSAAVIKFQFRVQNEMKQCDA</sequence>
<accession>A0A914DDY5</accession>
<dbReference type="WBParaSite" id="ACRNAN_scaffold24537.g19399.t1">
    <property type="protein sequence ID" value="ACRNAN_scaffold24537.g19399.t1"/>
    <property type="gene ID" value="ACRNAN_scaffold24537.g19399"/>
</dbReference>
<evidence type="ECO:0000313" key="2">
    <source>
        <dbReference type="Proteomes" id="UP000887540"/>
    </source>
</evidence>
<protein>
    <submittedName>
        <fullName evidence="3">Uncharacterized protein</fullName>
    </submittedName>
</protein>
<evidence type="ECO:0000256" key="1">
    <source>
        <dbReference type="SAM" id="MobiDB-lite"/>
    </source>
</evidence>
<name>A0A914DDY5_9BILA</name>
<feature type="compositionally biased region" description="Basic and acidic residues" evidence="1">
    <location>
        <begin position="186"/>
        <end position="196"/>
    </location>
</feature>